<keyword evidence="2" id="KW-0812">Transmembrane</keyword>
<feature type="transmembrane region" description="Helical" evidence="2">
    <location>
        <begin position="7"/>
        <end position="29"/>
    </location>
</feature>
<dbReference type="Pfam" id="PF01906">
    <property type="entry name" value="YbjQ_1"/>
    <property type="match status" value="1"/>
</dbReference>
<evidence type="ECO:0000256" key="1">
    <source>
        <dbReference type="ARBA" id="ARBA00010751"/>
    </source>
</evidence>
<dbReference type="EMBL" id="UINC01168905">
    <property type="protein sequence ID" value="SVD72184.1"/>
    <property type="molecule type" value="Genomic_DNA"/>
</dbReference>
<accession>A0A382XMV6</accession>
<dbReference type="Gene3D" id="3.30.110.70">
    <property type="entry name" value="Hypothetical protein apc22750. Chain B"/>
    <property type="match status" value="1"/>
</dbReference>
<keyword evidence="2" id="KW-0472">Membrane</keyword>
<comment type="similarity">
    <text evidence="1">Belongs to the UPF0145 family.</text>
</comment>
<reference evidence="3" key="1">
    <citation type="submission" date="2018-05" db="EMBL/GenBank/DDBJ databases">
        <authorList>
            <person name="Lanie J.A."/>
            <person name="Ng W.-L."/>
            <person name="Kazmierczak K.M."/>
            <person name="Andrzejewski T.M."/>
            <person name="Davidsen T.M."/>
            <person name="Wayne K.J."/>
            <person name="Tettelin H."/>
            <person name="Glass J.I."/>
            <person name="Rusch D."/>
            <person name="Podicherti R."/>
            <person name="Tsui H.-C.T."/>
            <person name="Winkler M.E."/>
        </authorList>
    </citation>
    <scope>NUCLEOTIDE SEQUENCE</scope>
</reference>
<dbReference type="PANTHER" id="PTHR34068">
    <property type="entry name" value="UPF0145 PROTEIN YBJQ"/>
    <property type="match status" value="1"/>
</dbReference>
<protein>
    <submittedName>
        <fullName evidence="3">Uncharacterized protein</fullName>
    </submittedName>
</protein>
<dbReference type="HAMAP" id="MF_00338">
    <property type="entry name" value="UPF0145"/>
    <property type="match status" value="1"/>
</dbReference>
<dbReference type="InterPro" id="IPR002765">
    <property type="entry name" value="UPF0145_YbjQ-like"/>
</dbReference>
<proteinExistence type="inferred from homology"/>
<keyword evidence="2" id="KW-1133">Transmembrane helix</keyword>
<dbReference type="PANTHER" id="PTHR34068:SF2">
    <property type="entry name" value="UPF0145 PROTEIN SCO3412"/>
    <property type="match status" value="1"/>
</dbReference>
<evidence type="ECO:0000313" key="3">
    <source>
        <dbReference type="EMBL" id="SVD72184.1"/>
    </source>
</evidence>
<dbReference type="AlphaFoldDB" id="A0A382XMV6"/>
<gene>
    <name evidence="3" type="ORF">METZ01_LOCUS425038</name>
</gene>
<evidence type="ECO:0000256" key="2">
    <source>
        <dbReference type="SAM" id="Phobius"/>
    </source>
</evidence>
<sequence>MKLLRHIGSLTFVLGLFTVVFVGIPWFVIVGDPNIPVMPSWLKIAIFCLLGGILVVLVALAFEQKAYKALVEEPLPDESDSTVLLLNSATLPSQEITEILGLVRGHTVYAIWLGKDLSAIIRLILGGELTEYTEMMGKARVMATDRMVAQASEMGADAIINIRYMTTSVIGSAAELLVYGTAVKLSKK</sequence>
<feature type="transmembrane region" description="Helical" evidence="2">
    <location>
        <begin position="41"/>
        <end position="62"/>
    </location>
</feature>
<organism evidence="3">
    <name type="scientific">marine metagenome</name>
    <dbReference type="NCBI Taxonomy" id="408172"/>
    <lineage>
        <taxon>unclassified sequences</taxon>
        <taxon>metagenomes</taxon>
        <taxon>ecological metagenomes</taxon>
    </lineage>
</organism>
<name>A0A382XMV6_9ZZZZ</name>
<dbReference type="SUPFAM" id="SSF117782">
    <property type="entry name" value="YbjQ-like"/>
    <property type="match status" value="1"/>
</dbReference>
<dbReference type="InterPro" id="IPR035439">
    <property type="entry name" value="UPF0145_dom_sf"/>
</dbReference>